<evidence type="ECO:0000313" key="2">
    <source>
        <dbReference type="Proteomes" id="UP000280696"/>
    </source>
</evidence>
<protein>
    <submittedName>
        <fullName evidence="1">Gamma-glutamyl-gamma-aminobutyrate hydrolase family protein</fullName>
    </submittedName>
</protein>
<dbReference type="InterPro" id="IPR029062">
    <property type="entry name" value="Class_I_gatase-like"/>
</dbReference>
<dbReference type="PROSITE" id="PS51273">
    <property type="entry name" value="GATASE_TYPE_1"/>
    <property type="match status" value="1"/>
</dbReference>
<dbReference type="AlphaFoldDB" id="A0A3A9AQC6"/>
<dbReference type="GO" id="GO:0006598">
    <property type="term" value="P:polyamine catabolic process"/>
    <property type="evidence" value="ECO:0007669"/>
    <property type="project" value="TreeGrafter"/>
</dbReference>
<dbReference type="InterPro" id="IPR011697">
    <property type="entry name" value="Peptidase_C26"/>
</dbReference>
<dbReference type="EMBL" id="RAYQ01000022">
    <property type="protein sequence ID" value="RKI89476.1"/>
    <property type="molecule type" value="Genomic_DNA"/>
</dbReference>
<evidence type="ECO:0000313" key="1">
    <source>
        <dbReference type="EMBL" id="RKI89476.1"/>
    </source>
</evidence>
<organism evidence="1 2">
    <name type="scientific">Parablautia intestinalis</name>
    <dbReference type="NCBI Taxonomy" id="2320100"/>
    <lineage>
        <taxon>Bacteria</taxon>
        <taxon>Bacillati</taxon>
        <taxon>Bacillota</taxon>
        <taxon>Clostridia</taxon>
        <taxon>Lachnospirales</taxon>
        <taxon>Lachnospiraceae</taxon>
        <taxon>Parablautia</taxon>
    </lineage>
</organism>
<accession>A0A3A9AQC6</accession>
<comment type="caution">
    <text evidence="1">The sequence shown here is derived from an EMBL/GenBank/DDBJ whole genome shotgun (WGS) entry which is preliminary data.</text>
</comment>
<proteinExistence type="predicted"/>
<dbReference type="Pfam" id="PF07722">
    <property type="entry name" value="Peptidase_C26"/>
    <property type="match status" value="1"/>
</dbReference>
<reference evidence="1 2" key="1">
    <citation type="submission" date="2018-09" db="EMBL/GenBank/DDBJ databases">
        <title>Murine metabolic-syndrome-specific gut microbial biobank.</title>
        <authorList>
            <person name="Liu C."/>
        </authorList>
    </citation>
    <scope>NUCLEOTIDE SEQUENCE [LARGE SCALE GENOMIC DNA]</scope>
    <source>
        <strain evidence="1 2">0.1xD8-82</strain>
    </source>
</reference>
<dbReference type="PANTHER" id="PTHR43235">
    <property type="entry name" value="GLUTAMINE AMIDOTRANSFERASE PB2B2.05-RELATED"/>
    <property type="match status" value="1"/>
</dbReference>
<gene>
    <name evidence="1" type="ORF">D7V94_17855</name>
</gene>
<dbReference type="GO" id="GO:0005829">
    <property type="term" value="C:cytosol"/>
    <property type="evidence" value="ECO:0007669"/>
    <property type="project" value="TreeGrafter"/>
</dbReference>
<keyword evidence="1" id="KW-0378">Hydrolase</keyword>
<keyword evidence="2" id="KW-1185">Reference proteome</keyword>
<dbReference type="GO" id="GO:0033969">
    <property type="term" value="F:gamma-glutamyl-gamma-aminobutyrate hydrolase activity"/>
    <property type="evidence" value="ECO:0007669"/>
    <property type="project" value="TreeGrafter"/>
</dbReference>
<dbReference type="SUPFAM" id="SSF52317">
    <property type="entry name" value="Class I glutamine amidotransferase-like"/>
    <property type="match status" value="1"/>
</dbReference>
<name>A0A3A9AQC6_9FIRM</name>
<sequence>MTRCPYKRSGFGKWIQVFSLCTYTKVIVQLREHRDESLEVNFRTFYRWQYRKQSLGYAEGINLRKVLIAGEADKTVNYESAMKKLGVLGETSLHVPDISFYDGLILPGGGDIDPKLFGQLPCGTGFFDPVLDRLQLAILKAFVISHKPVLGICKGMQLINIYFGGDMLQHLKTSKNHAYVQKDQVHMSVAKKRSYLDRLYGERFAVNSAHHQGVDSPGKGIEYVQFAEDGVTEGLRHRFLPIWGVQWHPERMCFAQCREDAVDGSLLLSFFLKTN</sequence>
<dbReference type="PANTHER" id="PTHR43235:SF1">
    <property type="entry name" value="GLUTAMINE AMIDOTRANSFERASE PB2B2.05-RELATED"/>
    <property type="match status" value="1"/>
</dbReference>
<dbReference type="Proteomes" id="UP000280696">
    <property type="component" value="Unassembled WGS sequence"/>
</dbReference>
<dbReference type="InterPro" id="IPR044668">
    <property type="entry name" value="PuuD-like"/>
</dbReference>
<dbReference type="Gene3D" id="3.40.50.880">
    <property type="match status" value="1"/>
</dbReference>